<proteinExistence type="predicted"/>
<comment type="caution">
    <text evidence="1">The sequence shown here is derived from an EMBL/GenBank/DDBJ whole genome shotgun (WGS) entry which is preliminary data.</text>
</comment>
<evidence type="ECO:0000313" key="2">
    <source>
        <dbReference type="Proteomes" id="UP000519023"/>
    </source>
</evidence>
<name>A0A7X9ZT78_9SPHN</name>
<dbReference type="InterPro" id="IPR032676">
    <property type="entry name" value="YkuD_2"/>
</dbReference>
<evidence type="ECO:0000313" key="1">
    <source>
        <dbReference type="EMBL" id="NML10331.1"/>
    </source>
</evidence>
<dbReference type="Pfam" id="PF13645">
    <property type="entry name" value="YkuD_2"/>
    <property type="match status" value="1"/>
</dbReference>
<reference evidence="1 2" key="1">
    <citation type="submission" date="2020-04" db="EMBL/GenBank/DDBJ databases">
        <title>Sphingobium sp. AR-3-1 isolated from Arctic soil.</title>
        <authorList>
            <person name="Dahal R.H."/>
            <person name="Chaudhary D.K."/>
        </authorList>
    </citation>
    <scope>NUCLEOTIDE SEQUENCE [LARGE SCALE GENOMIC DNA]</scope>
    <source>
        <strain evidence="1 2">AR-3-1</strain>
    </source>
</reference>
<sequence length="184" mass="19466">MLQQTNGLAALPGPVPPRPALLQRALSALDRHRATIKHRDVIGIVDFSQASRIPRFHLVDVMSGRSQSLLVAHGRGSDPDHSGWVERFSNSPGSAASSAGAYLVGNGYSGKHGRSQRLIGLDPENSNAEARAIVIHAASYVSDDIVRATGKLGRSQGCFAVAQADIAQILGRLGPGRMIYAAKL</sequence>
<dbReference type="EMBL" id="JABBFV010000005">
    <property type="protein sequence ID" value="NML10331.1"/>
    <property type="molecule type" value="Genomic_DNA"/>
</dbReference>
<keyword evidence="2" id="KW-1185">Reference proteome</keyword>
<dbReference type="PANTHER" id="PTHR38477">
    <property type="entry name" value="HYPOTHETICAL EXPORTED PROTEIN"/>
    <property type="match status" value="1"/>
</dbReference>
<gene>
    <name evidence="1" type="ORF">HHL08_09235</name>
</gene>
<protein>
    <submittedName>
        <fullName evidence="1">Murein L,D-transpeptidase catalytic domain family protein</fullName>
    </submittedName>
</protein>
<dbReference type="Proteomes" id="UP000519023">
    <property type="component" value="Unassembled WGS sequence"/>
</dbReference>
<accession>A0A7X9ZT78</accession>
<dbReference type="PANTHER" id="PTHR38477:SF1">
    <property type="entry name" value="MUREIN L,D-TRANSPEPTIDASE CATALYTIC DOMAIN FAMILY PROTEIN"/>
    <property type="match status" value="1"/>
</dbReference>
<dbReference type="AlphaFoldDB" id="A0A7X9ZT78"/>
<organism evidence="1 2">
    <name type="scientific">Sphingobium psychrophilum</name>
    <dbReference type="NCBI Taxonomy" id="2728834"/>
    <lineage>
        <taxon>Bacteria</taxon>
        <taxon>Pseudomonadati</taxon>
        <taxon>Pseudomonadota</taxon>
        <taxon>Alphaproteobacteria</taxon>
        <taxon>Sphingomonadales</taxon>
        <taxon>Sphingomonadaceae</taxon>
        <taxon>Sphingobium</taxon>
    </lineage>
</organism>